<reference evidence="2" key="1">
    <citation type="submission" date="2011-09" db="EMBL/GenBank/DDBJ databases">
        <title>Complete sequence of Halovivax ruber XH-70.</title>
        <authorList>
            <consortium name="US DOE Joint Genome Institute"/>
            <person name="Lucas S."/>
            <person name="Han J."/>
            <person name="Lapidus A."/>
            <person name="Cheng J.-F."/>
            <person name="Goodwin L."/>
            <person name="Pitluck S."/>
            <person name="Peters L."/>
            <person name="Mikhailova N."/>
            <person name="Davenport K."/>
            <person name="Detter J.C."/>
            <person name="Han C."/>
            <person name="Tapia R."/>
            <person name="Land M."/>
            <person name="Hauser L."/>
            <person name="Kyrpides N."/>
            <person name="Ivanova N."/>
            <person name="Pagani I."/>
            <person name="Sproer C."/>
            <person name="Anderson I."/>
            <person name="Woyke T."/>
        </authorList>
    </citation>
    <scope>NUCLEOTIDE SEQUENCE</scope>
    <source>
        <strain evidence="2">XH-70</strain>
    </source>
</reference>
<protein>
    <submittedName>
        <fullName evidence="2">Arylsulfatase A family protein</fullName>
    </submittedName>
</protein>
<dbReference type="Proteomes" id="UP000010846">
    <property type="component" value="Chromosome"/>
</dbReference>
<evidence type="ECO:0000313" key="2">
    <source>
        <dbReference type="EMBL" id="AGB15081.1"/>
    </source>
</evidence>
<evidence type="ECO:0000313" key="3">
    <source>
        <dbReference type="Proteomes" id="UP000010846"/>
    </source>
</evidence>
<dbReference type="SUPFAM" id="SSF53649">
    <property type="entry name" value="Alkaline phosphatase-like"/>
    <property type="match status" value="1"/>
</dbReference>
<dbReference type="STRING" id="797302.Halru_0443"/>
<sequence length="459" mass="52258">MEESPVETPYLEALAERGTVFDTAIATAPMTTPAFPGLLAGAYPMDHGYNQFKPAHEPVQDRLTDAGVTTVGITGNVATSAVFDYDRGFDRFYDTIPIEHRDRLKELADQHADPPLGMGPSEWKRKRALQLRDNSDRTVPYGRADELTDEAVSSLESLSQGEDAFMWIHYMDPHYPYAPPREFLETDTVWDRTEVNRAVYRWLSDQPDRCGPRPEGGRPYPDPPEAIDAFRRYYRAEIRFVEDQIRRLISALERIRRMEETVLIITADHGEEFMEHDDYGHRAKLYDELIRVPLLVVDDSNYGLPAGTTVSEPTSHVDIPATVTDFFRIDPHPEWRGRSLREVANSDEETGSREYVLSEICHHNSFTASLDPEDAIVAVRGAGWKYIKNRQYGRKEAYDLDDDPREQSNLAEDVPVRVEMLASLCDRRLAAVEEASPRPGGTLPDVAKERLRQLGYRTD</sequence>
<dbReference type="Gene3D" id="3.40.720.10">
    <property type="entry name" value="Alkaline Phosphatase, subunit A"/>
    <property type="match status" value="1"/>
</dbReference>
<evidence type="ECO:0000259" key="1">
    <source>
        <dbReference type="Pfam" id="PF00884"/>
    </source>
</evidence>
<gene>
    <name evidence="2" type="ordered locus">Halru_0443</name>
</gene>
<dbReference type="PANTHER" id="PTHR43751">
    <property type="entry name" value="SULFATASE"/>
    <property type="match status" value="1"/>
</dbReference>
<feature type="domain" description="Sulfatase N-terminal" evidence="1">
    <location>
        <begin position="5"/>
        <end position="326"/>
    </location>
</feature>
<organism evidence="2 3">
    <name type="scientific">Halovivax ruber (strain DSM 18193 / JCM 13892 / XH-70)</name>
    <dbReference type="NCBI Taxonomy" id="797302"/>
    <lineage>
        <taxon>Archaea</taxon>
        <taxon>Methanobacteriati</taxon>
        <taxon>Methanobacteriota</taxon>
        <taxon>Stenosarchaea group</taxon>
        <taxon>Halobacteria</taxon>
        <taxon>Halobacteriales</taxon>
        <taxon>Natrialbaceae</taxon>
        <taxon>Halovivax</taxon>
    </lineage>
</organism>
<dbReference type="CDD" id="cd16148">
    <property type="entry name" value="sulfatase_like"/>
    <property type="match status" value="1"/>
</dbReference>
<dbReference type="Pfam" id="PF00884">
    <property type="entry name" value="Sulfatase"/>
    <property type="match status" value="1"/>
</dbReference>
<dbReference type="InterPro" id="IPR052701">
    <property type="entry name" value="GAG_Ulvan_Degrading_Sulfatases"/>
</dbReference>
<dbReference type="AlphaFoldDB" id="L0IA11"/>
<dbReference type="PANTHER" id="PTHR43751:SF3">
    <property type="entry name" value="SULFATASE N-TERMINAL DOMAIN-CONTAINING PROTEIN"/>
    <property type="match status" value="1"/>
</dbReference>
<dbReference type="HOGENOM" id="CLU_006332_14_1_2"/>
<proteinExistence type="predicted"/>
<name>L0IA11_HALRX</name>
<dbReference type="EMBL" id="CP003050">
    <property type="protein sequence ID" value="AGB15081.1"/>
    <property type="molecule type" value="Genomic_DNA"/>
</dbReference>
<keyword evidence="3" id="KW-1185">Reference proteome</keyword>
<dbReference type="InterPro" id="IPR000917">
    <property type="entry name" value="Sulfatase_N"/>
</dbReference>
<dbReference type="KEGG" id="hru:Halru_0443"/>
<dbReference type="eggNOG" id="arCOG02785">
    <property type="taxonomic scope" value="Archaea"/>
</dbReference>
<dbReference type="InterPro" id="IPR017850">
    <property type="entry name" value="Alkaline_phosphatase_core_sf"/>
</dbReference>
<accession>L0IA11</accession>